<dbReference type="EMBL" id="MU005979">
    <property type="protein sequence ID" value="KAF2860633.1"/>
    <property type="molecule type" value="Genomic_DNA"/>
</dbReference>
<reference evidence="1" key="1">
    <citation type="journal article" date="2020" name="Stud. Mycol.">
        <title>101 Dothideomycetes genomes: a test case for predicting lifestyles and emergence of pathogens.</title>
        <authorList>
            <person name="Haridas S."/>
            <person name="Albert R."/>
            <person name="Binder M."/>
            <person name="Bloem J."/>
            <person name="Labutti K."/>
            <person name="Salamov A."/>
            <person name="Andreopoulos B."/>
            <person name="Baker S."/>
            <person name="Barry K."/>
            <person name="Bills G."/>
            <person name="Bluhm B."/>
            <person name="Cannon C."/>
            <person name="Castanera R."/>
            <person name="Culley D."/>
            <person name="Daum C."/>
            <person name="Ezra D."/>
            <person name="Gonzalez J."/>
            <person name="Henrissat B."/>
            <person name="Kuo A."/>
            <person name="Liang C."/>
            <person name="Lipzen A."/>
            <person name="Lutzoni F."/>
            <person name="Magnuson J."/>
            <person name="Mondo S."/>
            <person name="Nolan M."/>
            <person name="Ohm R."/>
            <person name="Pangilinan J."/>
            <person name="Park H.-J."/>
            <person name="Ramirez L."/>
            <person name="Alfaro M."/>
            <person name="Sun H."/>
            <person name="Tritt A."/>
            <person name="Yoshinaga Y."/>
            <person name="Zwiers L.-H."/>
            <person name="Turgeon B."/>
            <person name="Goodwin S."/>
            <person name="Spatafora J."/>
            <person name="Crous P."/>
            <person name="Grigoriev I."/>
        </authorList>
    </citation>
    <scope>NUCLEOTIDE SEQUENCE</scope>
    <source>
        <strain evidence="1">CBS 480.64</strain>
    </source>
</reference>
<accession>A0A6A7BZS3</accession>
<protein>
    <submittedName>
        <fullName evidence="1">Uncharacterized protein</fullName>
    </submittedName>
</protein>
<dbReference type="OrthoDB" id="3856898at2759"/>
<evidence type="ECO:0000313" key="1">
    <source>
        <dbReference type="EMBL" id="KAF2860633.1"/>
    </source>
</evidence>
<gene>
    <name evidence="1" type="ORF">K470DRAFT_264247</name>
</gene>
<dbReference type="Proteomes" id="UP000799421">
    <property type="component" value="Unassembled WGS sequence"/>
</dbReference>
<evidence type="ECO:0000313" key="2">
    <source>
        <dbReference type="Proteomes" id="UP000799421"/>
    </source>
</evidence>
<sequence length="205" mass="22063">MGTNRAKILGKIMGQLESIAESLGGEGNVVDSGHAHNALGLCRAMMQHEENTVNTNGAVQDKLNIIIKRLDKLENGAPVTSPIAGQVMAGKPLWSQVADKSKGTSTVEVRLDNREGAEKTAEETLKIIKQSIPDAKAIIPDPRAEGKVTVVVGSTMRRDQILATGFPATEAAVIIRRLKFVMVMGFGWIRASLGKITSKERRPRA</sequence>
<dbReference type="AlphaFoldDB" id="A0A6A7BZS3"/>
<organism evidence="1 2">
    <name type="scientific">Piedraia hortae CBS 480.64</name>
    <dbReference type="NCBI Taxonomy" id="1314780"/>
    <lineage>
        <taxon>Eukaryota</taxon>
        <taxon>Fungi</taxon>
        <taxon>Dikarya</taxon>
        <taxon>Ascomycota</taxon>
        <taxon>Pezizomycotina</taxon>
        <taxon>Dothideomycetes</taxon>
        <taxon>Dothideomycetidae</taxon>
        <taxon>Capnodiales</taxon>
        <taxon>Piedraiaceae</taxon>
        <taxon>Piedraia</taxon>
    </lineage>
</organism>
<proteinExistence type="predicted"/>
<name>A0A6A7BZS3_9PEZI</name>
<keyword evidence="2" id="KW-1185">Reference proteome</keyword>